<dbReference type="Gene3D" id="2.70.98.70">
    <property type="match status" value="1"/>
</dbReference>
<evidence type="ECO:0000313" key="8">
    <source>
        <dbReference type="Proteomes" id="UP000770785"/>
    </source>
</evidence>
<evidence type="ECO:0000313" key="7">
    <source>
        <dbReference type="EMBL" id="NJC28003.1"/>
    </source>
</evidence>
<dbReference type="PANTHER" id="PTHR39210">
    <property type="entry name" value="HEPARIN-SULFATE LYASE"/>
    <property type="match status" value="1"/>
</dbReference>
<sequence length="522" mass="60356">MITVKRYFHTIRHLRPRQIIFELYHRFRRIRPKDWARTRVQRERVRQWKLVPLEVKIVRYTTPFPEAYRQPAIFNFLNLTASFSSIAQIDWNYSLHGKLWTYNLSYFEVLRQPGLDPRIGQALINDWISKETTHIDGWEPYSLSLRMINWIQFFRITDSPIPEHVIASLIRQETALWQQLEYRLDGNHLLENAYALAYVARCTGDGKHREDADYLLLSQIKEQYLADGAHYQLSVMYQLTLSWRGLDLFSLLKETDTLRSILQEKLERQLSYLLAICDDAGYFPHFNDATSGIAPSLESVLRYAESLGLSLIRGALSASGYRRWSWAIADLWIDVAAIGPDHVVGHTHADNLTFCLNVGAKPIIVDTGTSTYENNERRRLERSTAAHNTVEIAARSSSDVWAQFRVGRRAQTIVLEDNLSMISAEQDGYDEVHHRIFTRHKAGFTITDKIVGRGVAYLHFDYRVQPKITADVLKVGLLTIKWTDAEVRLGPYQQAIAFNSTVPAQRLAVTFADLLTMTYNFD</sequence>
<accession>A0ABX0XGK0</accession>
<evidence type="ECO:0000259" key="5">
    <source>
        <dbReference type="Pfam" id="PF07940"/>
    </source>
</evidence>
<keyword evidence="4" id="KW-0456">Lyase</keyword>
<dbReference type="Gene3D" id="1.50.10.100">
    <property type="entry name" value="Chondroitin AC/alginate lyase"/>
    <property type="match status" value="1"/>
</dbReference>
<evidence type="ECO:0000256" key="1">
    <source>
        <dbReference type="ARBA" id="ARBA00004418"/>
    </source>
</evidence>
<dbReference type="PANTHER" id="PTHR39210:SF1">
    <property type="entry name" value="HEPARIN-SULFATE LYASE"/>
    <property type="match status" value="1"/>
</dbReference>
<dbReference type="EMBL" id="JAATJH010000007">
    <property type="protein sequence ID" value="NJC28003.1"/>
    <property type="molecule type" value="Genomic_DNA"/>
</dbReference>
<dbReference type="SUPFAM" id="SSF48230">
    <property type="entry name" value="Chondroitin AC/alginate lyase"/>
    <property type="match status" value="1"/>
</dbReference>
<gene>
    <name evidence="7" type="ORF">GGR27_003522</name>
</gene>
<dbReference type="InterPro" id="IPR012480">
    <property type="entry name" value="Hepar_II_III_C"/>
</dbReference>
<dbReference type="Proteomes" id="UP000770785">
    <property type="component" value="Unassembled WGS sequence"/>
</dbReference>
<dbReference type="Pfam" id="PF16889">
    <property type="entry name" value="Hepar_II_III_N"/>
    <property type="match status" value="1"/>
</dbReference>
<dbReference type="InterPro" id="IPR031680">
    <property type="entry name" value="Hepar_II_III_N"/>
</dbReference>
<dbReference type="Pfam" id="PF07940">
    <property type="entry name" value="Hepar_II_III_C"/>
    <property type="match status" value="1"/>
</dbReference>
<evidence type="ECO:0000256" key="4">
    <source>
        <dbReference type="ARBA" id="ARBA00023239"/>
    </source>
</evidence>
<evidence type="ECO:0008006" key="9">
    <source>
        <dbReference type="Google" id="ProtNLM"/>
    </source>
</evidence>
<proteinExistence type="predicted"/>
<reference evidence="7 8" key="1">
    <citation type="submission" date="2020-03" db="EMBL/GenBank/DDBJ databases">
        <title>Genomic Encyclopedia of Type Strains, Phase IV (KMG-IV): sequencing the most valuable type-strain genomes for metagenomic binning, comparative biology and taxonomic classification.</title>
        <authorList>
            <person name="Goeker M."/>
        </authorList>
    </citation>
    <scope>NUCLEOTIDE SEQUENCE [LARGE SCALE GENOMIC DNA]</scope>
    <source>
        <strain evidence="7 8">DSM 105096</strain>
    </source>
</reference>
<comment type="subcellular location">
    <subcellularLocation>
        <location evidence="1">Periplasm</location>
    </subcellularLocation>
</comment>
<keyword evidence="8" id="KW-1185">Reference proteome</keyword>
<feature type="domain" description="Heparin-sulfate lyase N-terminal" evidence="6">
    <location>
        <begin position="127"/>
        <end position="293"/>
    </location>
</feature>
<evidence type="ECO:0000256" key="2">
    <source>
        <dbReference type="ARBA" id="ARBA00022729"/>
    </source>
</evidence>
<evidence type="ECO:0000256" key="3">
    <source>
        <dbReference type="ARBA" id="ARBA00022764"/>
    </source>
</evidence>
<feature type="domain" description="Heparinase II/III-like C-terminal" evidence="5">
    <location>
        <begin position="316"/>
        <end position="468"/>
    </location>
</feature>
<dbReference type="InterPro" id="IPR008929">
    <property type="entry name" value="Chondroitin_lyas"/>
</dbReference>
<comment type="caution">
    <text evidence="7">The sequence shown here is derived from an EMBL/GenBank/DDBJ whole genome shotgun (WGS) entry which is preliminary data.</text>
</comment>
<keyword evidence="3" id="KW-0574">Periplasm</keyword>
<evidence type="ECO:0000259" key="6">
    <source>
        <dbReference type="Pfam" id="PF16889"/>
    </source>
</evidence>
<dbReference type="RefSeq" id="WP_168039632.1">
    <property type="nucleotide sequence ID" value="NZ_JAATJH010000007.1"/>
</dbReference>
<keyword evidence="2" id="KW-0732">Signal</keyword>
<name>A0ABX0XGK0_9BACT</name>
<organism evidence="7 8">
    <name type="scientific">Neolewinella antarctica</name>
    <dbReference type="NCBI Taxonomy" id="442734"/>
    <lineage>
        <taxon>Bacteria</taxon>
        <taxon>Pseudomonadati</taxon>
        <taxon>Bacteroidota</taxon>
        <taxon>Saprospiria</taxon>
        <taxon>Saprospirales</taxon>
        <taxon>Lewinellaceae</taxon>
        <taxon>Neolewinella</taxon>
    </lineage>
</organism>
<protein>
    <recommendedName>
        <fullName evidence="9">Heparin-sulfate lyase N-terminal domain-containing protein</fullName>
    </recommendedName>
</protein>